<dbReference type="PROSITE" id="PS51257">
    <property type="entry name" value="PROKAR_LIPOPROTEIN"/>
    <property type="match status" value="1"/>
</dbReference>
<feature type="compositionally biased region" description="Basic and acidic residues" evidence="1">
    <location>
        <begin position="58"/>
        <end position="78"/>
    </location>
</feature>
<evidence type="ECO:0000256" key="1">
    <source>
        <dbReference type="SAM" id="MobiDB-lite"/>
    </source>
</evidence>
<comment type="caution">
    <text evidence="3">The sequence shown here is derived from an EMBL/GenBank/DDBJ whole genome shotgun (WGS) entry which is preliminary data.</text>
</comment>
<keyword evidence="4" id="KW-1185">Reference proteome</keyword>
<evidence type="ECO:0000256" key="2">
    <source>
        <dbReference type="SAM" id="SignalP"/>
    </source>
</evidence>
<evidence type="ECO:0008006" key="5">
    <source>
        <dbReference type="Google" id="ProtNLM"/>
    </source>
</evidence>
<feature type="region of interest" description="Disordered" evidence="1">
    <location>
        <begin position="31"/>
        <end position="93"/>
    </location>
</feature>
<accession>A0A660LIH2</accession>
<dbReference type="Proteomes" id="UP000278962">
    <property type="component" value="Unassembled WGS sequence"/>
</dbReference>
<keyword evidence="2" id="KW-0732">Signal</keyword>
<sequence length="201" mass="20448">MTVRLRHGVPAALVAAALALTACGGGDAPVATGGGETSEHALGGPKNPIAASTPDAQALEKAREKGHFNESEPPREDGQPAVAETAGPGPCELVPTATVRTILGGPVAKPTEAPQGPTCIYRTRSGKGFLTVSLATIGADRTRAQIKGIPAVSVSGRKGYCRRPDRMALHVPLSDGRMLTVGAPCSTARAFAVKALARIDS</sequence>
<dbReference type="AlphaFoldDB" id="A0A660LIH2"/>
<proteinExistence type="predicted"/>
<feature type="signal peptide" evidence="2">
    <location>
        <begin position="1"/>
        <end position="22"/>
    </location>
</feature>
<feature type="chain" id="PRO_5039421942" description="DUF3558 domain-containing protein" evidence="2">
    <location>
        <begin position="23"/>
        <end position="201"/>
    </location>
</feature>
<gene>
    <name evidence="3" type="ORF">C8N24_3982</name>
</gene>
<dbReference type="RefSeq" id="WP_121252819.1">
    <property type="nucleotide sequence ID" value="NZ_RBIL01000001.1"/>
</dbReference>
<protein>
    <recommendedName>
        <fullName evidence="5">DUF3558 domain-containing protein</fullName>
    </recommendedName>
</protein>
<reference evidence="3 4" key="1">
    <citation type="submission" date="2018-10" db="EMBL/GenBank/DDBJ databases">
        <title>Genomic Encyclopedia of Archaeal and Bacterial Type Strains, Phase II (KMG-II): from individual species to whole genera.</title>
        <authorList>
            <person name="Goeker M."/>
        </authorList>
    </citation>
    <scope>NUCLEOTIDE SEQUENCE [LARGE SCALE GENOMIC DNA]</scope>
    <source>
        <strain evidence="3 4">DSM 14954</strain>
    </source>
</reference>
<organism evidence="3 4">
    <name type="scientific">Solirubrobacter pauli</name>
    <dbReference type="NCBI Taxonomy" id="166793"/>
    <lineage>
        <taxon>Bacteria</taxon>
        <taxon>Bacillati</taxon>
        <taxon>Actinomycetota</taxon>
        <taxon>Thermoleophilia</taxon>
        <taxon>Solirubrobacterales</taxon>
        <taxon>Solirubrobacteraceae</taxon>
        <taxon>Solirubrobacter</taxon>
    </lineage>
</organism>
<evidence type="ECO:0000313" key="3">
    <source>
        <dbReference type="EMBL" id="RKQ94105.1"/>
    </source>
</evidence>
<dbReference type="EMBL" id="RBIL01000001">
    <property type="protein sequence ID" value="RKQ94105.1"/>
    <property type="molecule type" value="Genomic_DNA"/>
</dbReference>
<evidence type="ECO:0000313" key="4">
    <source>
        <dbReference type="Proteomes" id="UP000278962"/>
    </source>
</evidence>
<name>A0A660LIH2_9ACTN</name>